<evidence type="ECO:0000256" key="10">
    <source>
        <dbReference type="PIRNR" id="PIRNR006268"/>
    </source>
</evidence>
<dbReference type="Proteomes" id="UP000292085">
    <property type="component" value="Unassembled WGS sequence"/>
</dbReference>
<dbReference type="PIRSF" id="PIRSF006268">
    <property type="entry name" value="ApbE"/>
    <property type="match status" value="1"/>
</dbReference>
<dbReference type="OrthoDB" id="9778595at2"/>
<evidence type="ECO:0000256" key="8">
    <source>
        <dbReference type="ARBA" id="ARBA00031306"/>
    </source>
</evidence>
<keyword evidence="4 10" id="KW-0808">Transferase</keyword>
<comment type="caution">
    <text evidence="12">The sequence shown here is derived from an EMBL/GenBank/DDBJ whole genome shotgun (WGS) entry which is preliminary data.</text>
</comment>
<dbReference type="GO" id="GO:0046872">
    <property type="term" value="F:metal ion binding"/>
    <property type="evidence" value="ECO:0007669"/>
    <property type="project" value="UniProtKB-UniRule"/>
</dbReference>
<dbReference type="SUPFAM" id="SSF143631">
    <property type="entry name" value="ApbE-like"/>
    <property type="match status" value="1"/>
</dbReference>
<dbReference type="InterPro" id="IPR003374">
    <property type="entry name" value="ApbE-like_sf"/>
</dbReference>
<name>A0A4Q6Y277_9SPHN</name>
<evidence type="ECO:0000256" key="6">
    <source>
        <dbReference type="ARBA" id="ARBA00022827"/>
    </source>
</evidence>
<dbReference type="PANTHER" id="PTHR30040">
    <property type="entry name" value="THIAMINE BIOSYNTHESIS LIPOPROTEIN APBE"/>
    <property type="match status" value="1"/>
</dbReference>
<dbReference type="EC" id="2.7.1.180" evidence="1 10"/>
<feature type="binding site" evidence="11">
    <location>
        <position position="244"/>
    </location>
    <ligand>
        <name>Mg(2+)</name>
        <dbReference type="ChEBI" id="CHEBI:18420"/>
    </ligand>
</feature>
<comment type="cofactor">
    <cofactor evidence="11">
        <name>Mg(2+)</name>
        <dbReference type="ChEBI" id="CHEBI:18420"/>
    </cofactor>
    <cofactor evidence="11">
        <name>Mn(2+)</name>
        <dbReference type="ChEBI" id="CHEBI:29035"/>
    </cofactor>
    <text evidence="11">Magnesium. Can also use manganese.</text>
</comment>
<accession>A0A4Q6Y277</accession>
<keyword evidence="13" id="KW-1185">Reference proteome</keyword>
<dbReference type="Gene3D" id="3.10.520.10">
    <property type="entry name" value="ApbE-like domains"/>
    <property type="match status" value="1"/>
</dbReference>
<evidence type="ECO:0000256" key="3">
    <source>
        <dbReference type="ARBA" id="ARBA00022630"/>
    </source>
</evidence>
<dbReference type="AlphaFoldDB" id="A0A4Q6Y277"/>
<evidence type="ECO:0000256" key="4">
    <source>
        <dbReference type="ARBA" id="ARBA00022679"/>
    </source>
</evidence>
<protein>
    <recommendedName>
        <fullName evidence="2 10">FAD:protein FMN transferase</fullName>
        <ecNumber evidence="1 10">2.7.1.180</ecNumber>
    </recommendedName>
    <alternativeName>
        <fullName evidence="8 10">Flavin transferase</fullName>
    </alternativeName>
</protein>
<dbReference type="EMBL" id="SGIS01000028">
    <property type="protein sequence ID" value="RZF63357.1"/>
    <property type="molecule type" value="Genomic_DNA"/>
</dbReference>
<comment type="similarity">
    <text evidence="10">Belongs to the ApbE family.</text>
</comment>
<sequence length="292" mass="30697">MGTVWRVRCAVPVAFDTQALRAVIARRLAGLVAELSHWEPASRLSRFNRAAAGSWVKLPRDFATVIAAGLDIAARSGGAFDPAIGRLVDLWGFGPRPHTRVPSDADVAGALAVSGWQRLAFDRSAGWLHQPGGVALDLSGIAKGYAVDAVARLLWEQDVAHTLVEIGGECLGLGVRPDLDPWWVDIETPPGADIAPLRVALHGLAVATSGDYVRGRHTLDPRTGRPAGAVTSLSVLHPSAMIADAWASALTVLGPDAGAALATREGLAVRCVYRVEAGVREWLSPALAAMLA</sequence>
<keyword evidence="7 10" id="KW-0460">Magnesium</keyword>
<comment type="catalytic activity">
    <reaction evidence="9 10">
        <text>L-threonyl-[protein] + FAD = FMN-L-threonyl-[protein] + AMP + H(+)</text>
        <dbReference type="Rhea" id="RHEA:36847"/>
        <dbReference type="Rhea" id="RHEA-COMP:11060"/>
        <dbReference type="Rhea" id="RHEA-COMP:11061"/>
        <dbReference type="ChEBI" id="CHEBI:15378"/>
        <dbReference type="ChEBI" id="CHEBI:30013"/>
        <dbReference type="ChEBI" id="CHEBI:57692"/>
        <dbReference type="ChEBI" id="CHEBI:74257"/>
        <dbReference type="ChEBI" id="CHEBI:456215"/>
        <dbReference type="EC" id="2.7.1.180"/>
    </reaction>
</comment>
<dbReference type="InterPro" id="IPR024932">
    <property type="entry name" value="ApbE"/>
</dbReference>
<evidence type="ECO:0000256" key="5">
    <source>
        <dbReference type="ARBA" id="ARBA00022723"/>
    </source>
</evidence>
<dbReference type="GO" id="GO:0016740">
    <property type="term" value="F:transferase activity"/>
    <property type="evidence" value="ECO:0007669"/>
    <property type="project" value="UniProtKB-UniRule"/>
</dbReference>
<evidence type="ECO:0000256" key="1">
    <source>
        <dbReference type="ARBA" id="ARBA00011955"/>
    </source>
</evidence>
<evidence type="ECO:0000256" key="2">
    <source>
        <dbReference type="ARBA" id="ARBA00016337"/>
    </source>
</evidence>
<dbReference type="PANTHER" id="PTHR30040:SF2">
    <property type="entry name" value="FAD:PROTEIN FMN TRANSFERASE"/>
    <property type="match status" value="1"/>
</dbReference>
<feature type="binding site" evidence="11">
    <location>
        <position position="140"/>
    </location>
    <ligand>
        <name>Mg(2+)</name>
        <dbReference type="ChEBI" id="CHEBI:18420"/>
    </ligand>
</feature>
<proteinExistence type="inferred from homology"/>
<organism evidence="12 13">
    <name type="scientific">Sphingomonas populi</name>
    <dbReference type="NCBI Taxonomy" id="2484750"/>
    <lineage>
        <taxon>Bacteria</taxon>
        <taxon>Pseudomonadati</taxon>
        <taxon>Pseudomonadota</taxon>
        <taxon>Alphaproteobacteria</taxon>
        <taxon>Sphingomonadales</taxon>
        <taxon>Sphingomonadaceae</taxon>
        <taxon>Sphingomonas</taxon>
    </lineage>
</organism>
<evidence type="ECO:0000256" key="9">
    <source>
        <dbReference type="ARBA" id="ARBA00048540"/>
    </source>
</evidence>
<evidence type="ECO:0000313" key="12">
    <source>
        <dbReference type="EMBL" id="RZF63357.1"/>
    </source>
</evidence>
<keyword evidence="3 10" id="KW-0285">Flavoprotein</keyword>
<feature type="binding site" evidence="11">
    <location>
        <position position="248"/>
    </location>
    <ligand>
        <name>Mg(2+)</name>
        <dbReference type="ChEBI" id="CHEBI:18420"/>
    </ligand>
</feature>
<keyword evidence="6 10" id="KW-0274">FAD</keyword>
<keyword evidence="5 10" id="KW-0479">Metal-binding</keyword>
<evidence type="ECO:0000256" key="7">
    <source>
        <dbReference type="ARBA" id="ARBA00022842"/>
    </source>
</evidence>
<gene>
    <name evidence="12" type="ORF">EWE75_16890</name>
</gene>
<reference evidence="12 13" key="1">
    <citation type="submission" date="2019-02" db="EMBL/GenBank/DDBJ databases">
        <authorList>
            <person name="Li Y."/>
        </authorList>
    </citation>
    <scope>NUCLEOTIDE SEQUENCE [LARGE SCALE GENOMIC DNA]</scope>
    <source>
        <strain evidence="12 13">3-7</strain>
    </source>
</reference>
<dbReference type="Pfam" id="PF02424">
    <property type="entry name" value="ApbE"/>
    <property type="match status" value="1"/>
</dbReference>
<evidence type="ECO:0000256" key="11">
    <source>
        <dbReference type="PIRSR" id="PIRSR006268-2"/>
    </source>
</evidence>
<evidence type="ECO:0000313" key="13">
    <source>
        <dbReference type="Proteomes" id="UP000292085"/>
    </source>
</evidence>